<evidence type="ECO:0000256" key="10">
    <source>
        <dbReference type="ARBA" id="ARBA00023157"/>
    </source>
</evidence>
<evidence type="ECO:0000313" key="12">
    <source>
        <dbReference type="EMBL" id="CAI5766578.1"/>
    </source>
</evidence>
<keyword evidence="10" id="KW-1015">Disulfide bond</keyword>
<evidence type="ECO:0000256" key="2">
    <source>
        <dbReference type="ARBA" id="ARBA00004613"/>
    </source>
</evidence>
<dbReference type="GO" id="GO:0061844">
    <property type="term" value="P:antimicrobial humoral immune response mediated by antimicrobial peptide"/>
    <property type="evidence" value="ECO:0007669"/>
    <property type="project" value="TreeGrafter"/>
</dbReference>
<dbReference type="PANTHER" id="PTHR21007:SF1">
    <property type="entry name" value="LIVER-EXPRESSED ANTIMICROBIAL PEPTIDE 2"/>
    <property type="match status" value="1"/>
</dbReference>
<accession>A0AA35JXL1</accession>
<dbReference type="Pfam" id="PF07359">
    <property type="entry name" value="LEAP-2"/>
    <property type="match status" value="1"/>
</dbReference>
<evidence type="ECO:0000256" key="8">
    <source>
        <dbReference type="ARBA" id="ARBA00022729"/>
    </source>
</evidence>
<keyword evidence="7" id="KW-0165">Cleavage on pair of basic residues</keyword>
<dbReference type="PANTHER" id="PTHR21007">
    <property type="entry name" value="LIVER EXPRESSED ANTIMICROBIAL PEPTIDE 2"/>
    <property type="match status" value="1"/>
</dbReference>
<evidence type="ECO:0000256" key="5">
    <source>
        <dbReference type="ARBA" id="ARBA00022525"/>
    </source>
</evidence>
<dbReference type="GO" id="GO:0042742">
    <property type="term" value="P:defense response to bacterium"/>
    <property type="evidence" value="ECO:0007669"/>
    <property type="project" value="UniProtKB-KW"/>
</dbReference>
<evidence type="ECO:0000313" key="13">
    <source>
        <dbReference type="Proteomes" id="UP001178461"/>
    </source>
</evidence>
<evidence type="ECO:0000256" key="1">
    <source>
        <dbReference type="ARBA" id="ARBA00002585"/>
    </source>
</evidence>
<keyword evidence="8 11" id="KW-0732">Signal</keyword>
<dbReference type="EMBL" id="OX395127">
    <property type="protein sequence ID" value="CAI5766578.1"/>
    <property type="molecule type" value="Genomic_DNA"/>
</dbReference>
<comment type="function">
    <text evidence="1">Has an antimicrobial activity.</text>
</comment>
<dbReference type="Proteomes" id="UP001178461">
    <property type="component" value="Chromosome 2"/>
</dbReference>
<reference evidence="12" key="1">
    <citation type="submission" date="2022-12" db="EMBL/GenBank/DDBJ databases">
        <authorList>
            <person name="Alioto T."/>
            <person name="Alioto T."/>
            <person name="Gomez Garrido J."/>
        </authorList>
    </citation>
    <scope>NUCLEOTIDE SEQUENCE</scope>
</reference>
<comment type="similarity">
    <text evidence="3">Belongs to the LEAP2 family.</text>
</comment>
<protein>
    <recommendedName>
        <fullName evidence="4">Liver-expressed antimicrobial peptide 2</fullName>
    </recommendedName>
</protein>
<organism evidence="12 13">
    <name type="scientific">Podarcis lilfordi</name>
    <name type="common">Lilford's wall lizard</name>
    <dbReference type="NCBI Taxonomy" id="74358"/>
    <lineage>
        <taxon>Eukaryota</taxon>
        <taxon>Metazoa</taxon>
        <taxon>Chordata</taxon>
        <taxon>Craniata</taxon>
        <taxon>Vertebrata</taxon>
        <taxon>Euteleostomi</taxon>
        <taxon>Lepidosauria</taxon>
        <taxon>Squamata</taxon>
        <taxon>Bifurcata</taxon>
        <taxon>Unidentata</taxon>
        <taxon>Episquamata</taxon>
        <taxon>Laterata</taxon>
        <taxon>Lacertibaenia</taxon>
        <taxon>Lacertidae</taxon>
        <taxon>Podarcis</taxon>
    </lineage>
</organism>
<name>A0AA35JXL1_9SAUR</name>
<feature type="chain" id="PRO_5041253708" description="Liver-expressed antimicrobial peptide 2" evidence="11">
    <location>
        <begin position="24"/>
        <end position="77"/>
    </location>
</feature>
<dbReference type="Gene3D" id="4.10.40.50">
    <property type="match status" value="1"/>
</dbReference>
<dbReference type="InterPro" id="IPR009955">
    <property type="entry name" value="LEAP-2"/>
</dbReference>
<keyword evidence="5" id="KW-0964">Secreted</keyword>
<proteinExistence type="inferred from homology"/>
<keyword evidence="13" id="KW-1185">Reference proteome</keyword>
<dbReference type="AlphaFoldDB" id="A0AA35JXL1"/>
<gene>
    <name evidence="12" type="ORF">PODLI_1B025389</name>
</gene>
<feature type="signal peptide" evidence="11">
    <location>
        <begin position="1"/>
        <end position="23"/>
    </location>
</feature>
<evidence type="ECO:0000256" key="6">
    <source>
        <dbReference type="ARBA" id="ARBA00022529"/>
    </source>
</evidence>
<dbReference type="GO" id="GO:0005576">
    <property type="term" value="C:extracellular region"/>
    <property type="evidence" value="ECO:0007669"/>
    <property type="project" value="UniProtKB-SubCell"/>
</dbReference>
<evidence type="ECO:0000256" key="9">
    <source>
        <dbReference type="ARBA" id="ARBA00023022"/>
    </source>
</evidence>
<evidence type="ECO:0000256" key="11">
    <source>
        <dbReference type="SAM" id="SignalP"/>
    </source>
</evidence>
<keyword evidence="6" id="KW-0929">Antimicrobial</keyword>
<comment type="subcellular location">
    <subcellularLocation>
        <location evidence="2">Secreted</location>
    </subcellularLocation>
</comment>
<evidence type="ECO:0000256" key="3">
    <source>
        <dbReference type="ARBA" id="ARBA00008047"/>
    </source>
</evidence>
<evidence type="ECO:0000256" key="4">
    <source>
        <dbReference type="ARBA" id="ARBA00020494"/>
    </source>
</evidence>
<sequence>MMQCLKVVAVIFACSVLLSQTHCAPLHPENSQLLRPKRMTPFWRGISRPIGAACRDNSECATRLCRNKHCSLRVSQE</sequence>
<evidence type="ECO:0000256" key="7">
    <source>
        <dbReference type="ARBA" id="ARBA00022685"/>
    </source>
</evidence>
<keyword evidence="9" id="KW-0044">Antibiotic</keyword>